<dbReference type="SUPFAM" id="SSF102705">
    <property type="entry name" value="NIF3 (NGG1p interacting factor 3)-like"/>
    <property type="match status" value="1"/>
</dbReference>
<name>A0A179SN10_9BACI</name>
<dbReference type="PANTHER" id="PTHR13799">
    <property type="entry name" value="NGG1 INTERACTING FACTOR 3"/>
    <property type="match status" value="1"/>
</dbReference>
<feature type="binding site" evidence="4">
    <location>
        <position position="63"/>
    </location>
    <ligand>
        <name>a divalent metal cation</name>
        <dbReference type="ChEBI" id="CHEBI:60240"/>
        <label>1</label>
    </ligand>
</feature>
<dbReference type="Pfam" id="PF01784">
    <property type="entry name" value="DUF34_NIF3"/>
    <property type="match status" value="1"/>
</dbReference>
<proteinExistence type="inferred from homology"/>
<sequence length="264" mass="29927">MMITIQDVITKLTKPVDKLEISVDKLVFGDPYTEVKGIVVAFVASHYVIQRAIDMGANLIITHEGTFYSHHDRIEHLEHDSVYRNKREMIDESGIAIYRFHDYWHKYQPDGIMVGLIQGLGWTHYVEENNATSTLLTISNMTVKEIADYVKRKLSIPFVRVIGDTSMPCTRIGLLAGYRGGGDIAIPLFEQGDLDLIIYGEGPEWETPEYVRDAIYQGRNKALINIGHAASEEPGMEYLAELTKAFFPGIPVHFISEENSFQFL</sequence>
<evidence type="ECO:0000256" key="1">
    <source>
        <dbReference type="ARBA" id="ARBA00006964"/>
    </source>
</evidence>
<dbReference type="GO" id="GO:0005737">
    <property type="term" value="C:cytoplasm"/>
    <property type="evidence" value="ECO:0007669"/>
    <property type="project" value="TreeGrafter"/>
</dbReference>
<feature type="binding site" evidence="4">
    <location>
        <position position="232"/>
    </location>
    <ligand>
        <name>a divalent metal cation</name>
        <dbReference type="ChEBI" id="CHEBI:60240"/>
        <label>1</label>
    </ligand>
</feature>
<evidence type="ECO:0000313" key="6">
    <source>
        <dbReference type="Proteomes" id="UP000078534"/>
    </source>
</evidence>
<dbReference type="Gene3D" id="3.40.1390.30">
    <property type="entry name" value="NIF3 (NGG1p interacting factor 3)-like"/>
    <property type="match status" value="2"/>
</dbReference>
<dbReference type="InterPro" id="IPR002678">
    <property type="entry name" value="DUF34/NIF3"/>
</dbReference>
<keyword evidence="3 4" id="KW-0479">Metal-binding</keyword>
<gene>
    <name evidence="5" type="ORF">A6K24_10490</name>
</gene>
<dbReference type="STRING" id="152268.A6K24_10490"/>
<dbReference type="RefSeq" id="WP_066338380.1">
    <property type="nucleotide sequence ID" value="NZ_LWSG01000043.1"/>
</dbReference>
<evidence type="ECO:0000256" key="2">
    <source>
        <dbReference type="ARBA" id="ARBA00022112"/>
    </source>
</evidence>
<dbReference type="Proteomes" id="UP000078534">
    <property type="component" value="Unassembled WGS sequence"/>
</dbReference>
<keyword evidence="6" id="KW-1185">Reference proteome</keyword>
<comment type="caution">
    <text evidence="5">The sequence shown here is derived from an EMBL/GenBank/DDBJ whole genome shotgun (WGS) entry which is preliminary data.</text>
</comment>
<dbReference type="InterPro" id="IPR036069">
    <property type="entry name" value="DUF34/NIF3_sf"/>
</dbReference>
<dbReference type="OrthoDB" id="1116574at2"/>
<accession>A0A179SN10</accession>
<dbReference type="PANTHER" id="PTHR13799:SF14">
    <property type="entry name" value="GTP CYCLOHYDROLASE 1 TYPE 2 HOMOLOG"/>
    <property type="match status" value="1"/>
</dbReference>
<dbReference type="EMBL" id="LWSG01000043">
    <property type="protein sequence ID" value="OAS83047.1"/>
    <property type="molecule type" value="Genomic_DNA"/>
</dbReference>
<reference evidence="6" key="1">
    <citation type="submission" date="2016-04" db="EMBL/GenBank/DDBJ databases">
        <authorList>
            <person name="Lyu Z."/>
            <person name="Lyu W."/>
        </authorList>
    </citation>
    <scope>NUCLEOTIDE SEQUENCE [LARGE SCALE GENOMIC DNA]</scope>
    <source>
        <strain evidence="6">C44</strain>
    </source>
</reference>
<organism evidence="5 6">
    <name type="scientific">Metabacillus litoralis</name>
    <dbReference type="NCBI Taxonomy" id="152268"/>
    <lineage>
        <taxon>Bacteria</taxon>
        <taxon>Bacillati</taxon>
        <taxon>Bacillota</taxon>
        <taxon>Bacilli</taxon>
        <taxon>Bacillales</taxon>
        <taxon>Bacillaceae</taxon>
        <taxon>Metabacillus</taxon>
    </lineage>
</organism>
<evidence type="ECO:0000256" key="3">
    <source>
        <dbReference type="ARBA" id="ARBA00022723"/>
    </source>
</evidence>
<dbReference type="GO" id="GO:0046872">
    <property type="term" value="F:metal ion binding"/>
    <property type="evidence" value="ECO:0007669"/>
    <property type="project" value="UniProtKB-KW"/>
</dbReference>
<comment type="similarity">
    <text evidence="1">Belongs to the GTP cyclohydrolase I type 2/NIF3 family.</text>
</comment>
<feature type="binding site" evidence="4">
    <location>
        <position position="228"/>
    </location>
    <ligand>
        <name>a divalent metal cation</name>
        <dbReference type="ChEBI" id="CHEBI:60240"/>
        <label>1</label>
    </ligand>
</feature>
<protein>
    <recommendedName>
        <fullName evidence="2">GTP cyclohydrolase 1 type 2 homolog</fullName>
    </recommendedName>
</protein>
<evidence type="ECO:0000256" key="4">
    <source>
        <dbReference type="PIRSR" id="PIRSR602678-1"/>
    </source>
</evidence>
<dbReference type="AlphaFoldDB" id="A0A179SN10"/>
<evidence type="ECO:0000313" key="5">
    <source>
        <dbReference type="EMBL" id="OAS83047.1"/>
    </source>
</evidence>